<gene>
    <name evidence="2" type="ORF">KOM_12_401</name>
</gene>
<organism evidence="2">
    <name type="scientific">Clandestinovirus</name>
    <dbReference type="NCBI Taxonomy" id="2831644"/>
    <lineage>
        <taxon>Viruses</taxon>
    </lineage>
</organism>
<protein>
    <submittedName>
        <fullName evidence="2">Uncharacterized protein</fullName>
    </submittedName>
</protein>
<dbReference type="EMBL" id="MZ420154">
    <property type="protein sequence ID" value="QYA18669.1"/>
    <property type="molecule type" value="Genomic_DNA"/>
</dbReference>
<proteinExistence type="predicted"/>
<evidence type="ECO:0000256" key="1">
    <source>
        <dbReference type="SAM" id="Phobius"/>
    </source>
</evidence>
<accession>A0A8F8PR24</accession>
<reference evidence="2" key="1">
    <citation type="submission" date="2021-06" db="EMBL/GenBank/DDBJ databases">
        <authorList>
            <person name="Rolland C."/>
        </authorList>
    </citation>
    <scope>NUCLEOTIDE SEQUENCE</scope>
    <source>
        <strain evidence="2">347.936635</strain>
    </source>
</reference>
<name>A0A8F8PR24_9VIRU</name>
<keyword evidence="1" id="KW-0472">Membrane</keyword>
<keyword evidence="1" id="KW-1133">Transmembrane helix</keyword>
<keyword evidence="1" id="KW-0812">Transmembrane</keyword>
<evidence type="ECO:0000313" key="2">
    <source>
        <dbReference type="EMBL" id="QYA18669.1"/>
    </source>
</evidence>
<sequence>MNTDDMTIKKVTYGAIAGLSLSAILLVTKRLFKKSVQRANVFKPTFVHPNTIEQWEKVVASNKLVATFVGSPEQYETFLRDGPKSHLPLELTKSQTVWMYVKNTQVMNEDGQPLFQVPLLVIHKNNRRVNVVYL</sequence>
<feature type="transmembrane region" description="Helical" evidence="1">
    <location>
        <begin position="12"/>
        <end position="28"/>
    </location>
</feature>